<dbReference type="GO" id="GO:0005737">
    <property type="term" value="C:cytoplasm"/>
    <property type="evidence" value="ECO:0007669"/>
    <property type="project" value="UniProtKB-SubCell"/>
</dbReference>
<dbReference type="GO" id="GO:0005524">
    <property type="term" value="F:ATP binding"/>
    <property type="evidence" value="ECO:0007669"/>
    <property type="project" value="UniProtKB-UniRule"/>
</dbReference>
<name>A0A1I6L392_9SPHN</name>
<comment type="domain">
    <text evidence="6">The N-terminal region contains the highly conserved SGGXDS motif, predicted to be a P-loop motif involved in ATP binding.</text>
</comment>
<protein>
    <recommendedName>
        <fullName evidence="6">tRNA(Ile)-lysidine synthase</fullName>
        <ecNumber evidence="6">6.3.4.19</ecNumber>
    </recommendedName>
    <alternativeName>
        <fullName evidence="6">tRNA(Ile)-2-lysyl-cytidine synthase</fullName>
    </alternativeName>
    <alternativeName>
        <fullName evidence="6">tRNA(Ile)-lysidine synthetase</fullName>
    </alternativeName>
</protein>
<organism evidence="8 9">
    <name type="scientific">Sphingomonas jatrophae</name>
    <dbReference type="NCBI Taxonomy" id="1166337"/>
    <lineage>
        <taxon>Bacteria</taxon>
        <taxon>Pseudomonadati</taxon>
        <taxon>Pseudomonadota</taxon>
        <taxon>Alphaproteobacteria</taxon>
        <taxon>Sphingomonadales</taxon>
        <taxon>Sphingomonadaceae</taxon>
        <taxon>Sphingomonas</taxon>
    </lineage>
</organism>
<dbReference type="PANTHER" id="PTHR43033">
    <property type="entry name" value="TRNA(ILE)-LYSIDINE SYNTHASE-RELATED"/>
    <property type="match status" value="1"/>
</dbReference>
<dbReference type="InterPro" id="IPR012094">
    <property type="entry name" value="tRNA_Ile_lys_synt"/>
</dbReference>
<evidence type="ECO:0000259" key="7">
    <source>
        <dbReference type="Pfam" id="PF01171"/>
    </source>
</evidence>
<accession>A0A1I6L392</accession>
<dbReference type="GO" id="GO:0032267">
    <property type="term" value="F:tRNA(Ile)-lysidine synthase activity"/>
    <property type="evidence" value="ECO:0007669"/>
    <property type="project" value="UniProtKB-EC"/>
</dbReference>
<dbReference type="InterPro" id="IPR012795">
    <property type="entry name" value="tRNA_Ile_lys_synt_N"/>
</dbReference>
<evidence type="ECO:0000256" key="6">
    <source>
        <dbReference type="HAMAP-Rule" id="MF_01161"/>
    </source>
</evidence>
<gene>
    <name evidence="6" type="primary">tilS</name>
    <name evidence="8" type="ORF">SAMN05192580_2226</name>
</gene>
<dbReference type="EMBL" id="FOZG01000002">
    <property type="protein sequence ID" value="SFR97931.1"/>
    <property type="molecule type" value="Genomic_DNA"/>
</dbReference>
<dbReference type="PANTHER" id="PTHR43033:SF1">
    <property type="entry name" value="TRNA(ILE)-LYSIDINE SYNTHASE-RELATED"/>
    <property type="match status" value="1"/>
</dbReference>
<reference evidence="8 9" key="1">
    <citation type="submission" date="2016-10" db="EMBL/GenBank/DDBJ databases">
        <authorList>
            <person name="de Groot N.N."/>
        </authorList>
    </citation>
    <scope>NUCLEOTIDE SEQUENCE [LARGE SCALE GENOMIC DNA]</scope>
    <source>
        <strain evidence="8 9">S5-249</strain>
    </source>
</reference>
<feature type="domain" description="tRNA(Ile)-lysidine/2-thiocytidine synthase N-terminal" evidence="7">
    <location>
        <begin position="29"/>
        <end position="206"/>
    </location>
</feature>
<dbReference type="SUPFAM" id="SSF52402">
    <property type="entry name" value="Adenine nucleotide alpha hydrolases-like"/>
    <property type="match status" value="1"/>
</dbReference>
<keyword evidence="3 6" id="KW-0547">Nucleotide-binding</keyword>
<comment type="function">
    <text evidence="6">Ligates lysine onto the cytidine present at position 34 of the AUA codon-specific tRNA(Ile) that contains the anticodon CAU, in an ATP-dependent manner. Cytidine is converted to lysidine, thus changing the amino acid specificity of the tRNA from methionine to isoleucine.</text>
</comment>
<keyword evidence="2 6" id="KW-0819">tRNA processing</keyword>
<keyword evidence="1 6" id="KW-0436">Ligase</keyword>
<sequence>MTTAPDPMLVERFRAAMRRLVGSDHGPIGIAVSGGADSLALLFLAHAACPGQIHAATVDHGLRAEAQAEARFVASVCEGLSVPHATLTIPAAAADRLRAGGNLQATARAWRFRLLCAWCRDNGLAWLATAHHADDQAETLLMRLARGAGLAGLSGVRARREGSPAIIRPLLGFTKAELVGFCAAAGITPVADPSNEDPRFDRTHVRILLGSTQWLDPLRLAAAAHHLAESEVALAWAADRLMEERRRADTESAFGYDLSGLPAELLRRIAARAIAHVDAIATLDPNRPPPRGPELQRLIETVASGQAATLGHTRVHRRGDLWIFAAAPPRRSH</sequence>
<evidence type="ECO:0000313" key="8">
    <source>
        <dbReference type="EMBL" id="SFR97931.1"/>
    </source>
</evidence>
<comment type="catalytic activity">
    <reaction evidence="5 6">
        <text>cytidine(34) in tRNA(Ile2) + L-lysine + ATP = lysidine(34) in tRNA(Ile2) + AMP + diphosphate + H(+)</text>
        <dbReference type="Rhea" id="RHEA:43744"/>
        <dbReference type="Rhea" id="RHEA-COMP:10625"/>
        <dbReference type="Rhea" id="RHEA-COMP:10670"/>
        <dbReference type="ChEBI" id="CHEBI:15378"/>
        <dbReference type="ChEBI" id="CHEBI:30616"/>
        <dbReference type="ChEBI" id="CHEBI:32551"/>
        <dbReference type="ChEBI" id="CHEBI:33019"/>
        <dbReference type="ChEBI" id="CHEBI:82748"/>
        <dbReference type="ChEBI" id="CHEBI:83665"/>
        <dbReference type="ChEBI" id="CHEBI:456215"/>
        <dbReference type="EC" id="6.3.4.19"/>
    </reaction>
</comment>
<comment type="subcellular location">
    <subcellularLocation>
        <location evidence="6">Cytoplasm</location>
    </subcellularLocation>
</comment>
<keyword evidence="6" id="KW-0963">Cytoplasm</keyword>
<dbReference type="GO" id="GO:0006400">
    <property type="term" value="P:tRNA modification"/>
    <property type="evidence" value="ECO:0007669"/>
    <property type="project" value="UniProtKB-UniRule"/>
</dbReference>
<dbReference type="STRING" id="1166337.SAMN05192580_2226"/>
<evidence type="ECO:0000256" key="3">
    <source>
        <dbReference type="ARBA" id="ARBA00022741"/>
    </source>
</evidence>
<dbReference type="InterPro" id="IPR014729">
    <property type="entry name" value="Rossmann-like_a/b/a_fold"/>
</dbReference>
<dbReference type="AlphaFoldDB" id="A0A1I6L392"/>
<evidence type="ECO:0000256" key="5">
    <source>
        <dbReference type="ARBA" id="ARBA00048539"/>
    </source>
</evidence>
<evidence type="ECO:0000313" key="9">
    <source>
        <dbReference type="Proteomes" id="UP000198824"/>
    </source>
</evidence>
<feature type="binding site" evidence="6">
    <location>
        <begin position="33"/>
        <end position="38"/>
    </location>
    <ligand>
        <name>ATP</name>
        <dbReference type="ChEBI" id="CHEBI:30616"/>
    </ligand>
</feature>
<dbReference type="Gene3D" id="3.40.50.620">
    <property type="entry name" value="HUPs"/>
    <property type="match status" value="1"/>
</dbReference>
<evidence type="ECO:0000256" key="4">
    <source>
        <dbReference type="ARBA" id="ARBA00022840"/>
    </source>
</evidence>
<dbReference type="CDD" id="cd01992">
    <property type="entry name" value="TilS_N"/>
    <property type="match status" value="1"/>
</dbReference>
<dbReference type="InterPro" id="IPR011063">
    <property type="entry name" value="TilS/TtcA_N"/>
</dbReference>
<proteinExistence type="inferred from homology"/>
<keyword evidence="9" id="KW-1185">Reference proteome</keyword>
<comment type="similarity">
    <text evidence="6">Belongs to the tRNA(Ile)-lysidine synthase family.</text>
</comment>
<keyword evidence="4 6" id="KW-0067">ATP-binding</keyword>
<dbReference type="NCBIfam" id="TIGR02432">
    <property type="entry name" value="lysidine_TilS_N"/>
    <property type="match status" value="1"/>
</dbReference>
<dbReference type="HAMAP" id="MF_01161">
    <property type="entry name" value="tRNA_Ile_lys_synt"/>
    <property type="match status" value="1"/>
</dbReference>
<dbReference type="EC" id="6.3.4.19" evidence="6"/>
<evidence type="ECO:0000256" key="1">
    <source>
        <dbReference type="ARBA" id="ARBA00022598"/>
    </source>
</evidence>
<dbReference type="Proteomes" id="UP000198824">
    <property type="component" value="Unassembled WGS sequence"/>
</dbReference>
<evidence type="ECO:0000256" key="2">
    <source>
        <dbReference type="ARBA" id="ARBA00022694"/>
    </source>
</evidence>
<dbReference type="Pfam" id="PF01171">
    <property type="entry name" value="ATP_bind_3"/>
    <property type="match status" value="1"/>
</dbReference>